<keyword evidence="2" id="KW-0479">Metal-binding</keyword>
<name>A0A0A6VJ69_9BACI</name>
<dbReference type="InterPro" id="IPR003265">
    <property type="entry name" value="HhH-GPD_domain"/>
</dbReference>
<reference evidence="6 8" key="1">
    <citation type="submission" date="2014-10" db="EMBL/GenBank/DDBJ databases">
        <title>Draft genome of phytase producing Bacillus ginsengihumi strain M2.11.</title>
        <authorList>
            <person name="Toymentseva A."/>
            <person name="Boulygina E.A."/>
            <person name="Kazakov S.V."/>
            <person name="Kayumov I."/>
            <person name="Suleimanova A.D."/>
            <person name="Mardanova A.M."/>
            <person name="Maria S.N."/>
            <person name="Sergey M.Y."/>
            <person name="Sharipova M.R."/>
        </authorList>
    </citation>
    <scope>NUCLEOTIDE SEQUENCE [LARGE SCALE GENOMIC DNA]</scope>
    <source>
        <strain evidence="6 8">M2.11</strain>
    </source>
</reference>
<dbReference type="EMBL" id="JAAIWK010000003">
    <property type="protein sequence ID" value="NEY18956.1"/>
    <property type="molecule type" value="Genomic_DNA"/>
</dbReference>
<accession>A0A0A6VJ69</accession>
<keyword evidence="6" id="KW-0378">Hydrolase</keyword>
<feature type="domain" description="HhH-GPD" evidence="5">
    <location>
        <begin position="36"/>
        <end position="191"/>
    </location>
</feature>
<organism evidence="6 8">
    <name type="scientific">Heyndrickxia ginsengihumi</name>
    <dbReference type="NCBI Taxonomy" id="363870"/>
    <lineage>
        <taxon>Bacteria</taxon>
        <taxon>Bacillati</taxon>
        <taxon>Bacillota</taxon>
        <taxon>Bacilli</taxon>
        <taxon>Bacillales</taxon>
        <taxon>Bacillaceae</taxon>
        <taxon>Heyndrickxia</taxon>
    </lineage>
</organism>
<dbReference type="SUPFAM" id="SSF48150">
    <property type="entry name" value="DNA-glycosylase"/>
    <property type="match status" value="1"/>
</dbReference>
<gene>
    <name evidence="7" type="ORF">G4D61_03095</name>
    <name evidence="6" type="ORF">NG54_02275</name>
</gene>
<dbReference type="GO" id="GO:0046872">
    <property type="term" value="F:metal ion binding"/>
    <property type="evidence" value="ECO:0007669"/>
    <property type="project" value="UniProtKB-KW"/>
</dbReference>
<dbReference type="InterPro" id="IPR011257">
    <property type="entry name" value="DNA_glycosylase"/>
</dbReference>
<keyword evidence="4" id="KW-0411">Iron-sulfur</keyword>
<comment type="caution">
    <text evidence="6">The sequence shown here is derived from an EMBL/GenBank/DDBJ whole genome shotgun (WGS) entry which is preliminary data.</text>
</comment>
<dbReference type="PANTHER" id="PTHR10359">
    <property type="entry name" value="A/G-SPECIFIC ADENINE GLYCOSYLASE/ENDONUCLEASE III"/>
    <property type="match status" value="1"/>
</dbReference>
<dbReference type="InterPro" id="IPR023170">
    <property type="entry name" value="HhH_base_excis_C"/>
</dbReference>
<reference evidence="7" key="2">
    <citation type="submission" date="2020-02" db="EMBL/GenBank/DDBJ databases">
        <authorList>
            <person name="Feng H."/>
        </authorList>
    </citation>
    <scope>NUCLEOTIDE SEQUENCE [LARGE SCALE GENOMIC DNA]</scope>
    <source>
        <strain evidence="7">Gsoil 114</strain>
    </source>
</reference>
<evidence type="ECO:0000313" key="6">
    <source>
        <dbReference type="EMBL" id="KHD86664.1"/>
    </source>
</evidence>
<dbReference type="GO" id="GO:0006284">
    <property type="term" value="P:base-excision repair"/>
    <property type="evidence" value="ECO:0007669"/>
    <property type="project" value="InterPro"/>
</dbReference>
<evidence type="ECO:0000256" key="1">
    <source>
        <dbReference type="ARBA" id="ARBA00022485"/>
    </source>
</evidence>
<evidence type="ECO:0000313" key="9">
    <source>
        <dbReference type="Proteomes" id="UP000476934"/>
    </source>
</evidence>
<dbReference type="Pfam" id="PF00730">
    <property type="entry name" value="HhH-GPD"/>
    <property type="match status" value="1"/>
</dbReference>
<dbReference type="Proteomes" id="UP000030588">
    <property type="component" value="Unassembled WGS sequence"/>
</dbReference>
<evidence type="ECO:0000313" key="7">
    <source>
        <dbReference type="EMBL" id="NEY18956.1"/>
    </source>
</evidence>
<dbReference type="PIRSF" id="PIRSF001435">
    <property type="entry name" value="Nth"/>
    <property type="match status" value="1"/>
</dbReference>
<dbReference type="PANTHER" id="PTHR10359:SF19">
    <property type="entry name" value="DNA REPAIR GLYCOSYLASE MJ1434-RELATED"/>
    <property type="match status" value="1"/>
</dbReference>
<dbReference type="Proteomes" id="UP000476934">
    <property type="component" value="Unassembled WGS sequence"/>
</dbReference>
<dbReference type="EMBL" id="JRUN01000003">
    <property type="protein sequence ID" value="KHD86664.1"/>
    <property type="molecule type" value="Genomic_DNA"/>
</dbReference>
<evidence type="ECO:0000256" key="3">
    <source>
        <dbReference type="ARBA" id="ARBA00023004"/>
    </source>
</evidence>
<dbReference type="AlphaFoldDB" id="A0A0A6VJ69"/>
<dbReference type="CDD" id="cd00056">
    <property type="entry name" value="ENDO3c"/>
    <property type="match status" value="1"/>
</dbReference>
<dbReference type="Gene3D" id="1.10.340.30">
    <property type="entry name" value="Hypothetical protein, domain 2"/>
    <property type="match status" value="1"/>
</dbReference>
<reference evidence="7 9" key="3">
    <citation type="submission" date="2020-03" db="EMBL/GenBank/DDBJ databases">
        <title>Bacillus aquiflavi sp. nov., isolated from yellow water of strong flavor Chinese baijiu in Yibin region of China.</title>
        <authorList>
            <person name="Xie J."/>
        </authorList>
    </citation>
    <scope>NUCLEOTIDE SEQUENCE [LARGE SCALE GENOMIC DNA]</scope>
    <source>
        <strain evidence="7 9">Gsoil 114</strain>
    </source>
</reference>
<keyword evidence="6" id="KW-0255">Endonuclease</keyword>
<dbReference type="OrthoDB" id="9802365at2"/>
<dbReference type="RefSeq" id="WP_035352876.1">
    <property type="nucleotide sequence ID" value="NZ_JAAIWK010000003.1"/>
</dbReference>
<dbReference type="Gene3D" id="1.10.1670.10">
    <property type="entry name" value="Helix-hairpin-Helix base-excision DNA repair enzymes (C-terminal)"/>
    <property type="match status" value="1"/>
</dbReference>
<dbReference type="SMART" id="SM00478">
    <property type="entry name" value="ENDO3c"/>
    <property type="match status" value="1"/>
</dbReference>
<protein>
    <submittedName>
        <fullName evidence="6 7">Endonuclease</fullName>
    </submittedName>
</protein>
<dbReference type="GO" id="GO:0004519">
    <property type="term" value="F:endonuclease activity"/>
    <property type="evidence" value="ECO:0007669"/>
    <property type="project" value="UniProtKB-KW"/>
</dbReference>
<dbReference type="GO" id="GO:0051539">
    <property type="term" value="F:4 iron, 4 sulfur cluster binding"/>
    <property type="evidence" value="ECO:0007669"/>
    <property type="project" value="UniProtKB-KW"/>
</dbReference>
<evidence type="ECO:0000313" key="8">
    <source>
        <dbReference type="Proteomes" id="UP000030588"/>
    </source>
</evidence>
<evidence type="ECO:0000256" key="4">
    <source>
        <dbReference type="ARBA" id="ARBA00023014"/>
    </source>
</evidence>
<evidence type="ECO:0000256" key="2">
    <source>
        <dbReference type="ARBA" id="ARBA00022723"/>
    </source>
</evidence>
<proteinExistence type="predicted"/>
<keyword evidence="6" id="KW-0540">Nuclease</keyword>
<keyword evidence="9" id="KW-1185">Reference proteome</keyword>
<keyword evidence="3" id="KW-0408">Iron</keyword>
<evidence type="ECO:0000259" key="5">
    <source>
        <dbReference type="SMART" id="SM00478"/>
    </source>
</evidence>
<keyword evidence="1" id="KW-0004">4Fe-4S</keyword>
<sequence>MERSYQFIYDRLFHYYGPQNWWPAETVFEMMIGAILVQNTSWRNVEKALLALKPYIRPERIERLAVDELAQLIRPSGFFNIKAKRIKSFLQWFQSYHYELDKIKKLDRQSLREELLNIHGIGRETADVLLLYAFDKPIFVVDAYARRILYRIGFDMPTSYDSFRRKVENELPNKLALYNEFHALIVEHAKEHCKAVPICEDCPLTVICDKRIE</sequence>